<feature type="region of interest" description="Disordered" evidence="1">
    <location>
        <begin position="194"/>
        <end position="277"/>
    </location>
</feature>
<dbReference type="OrthoDB" id="3644198at2759"/>
<feature type="compositionally biased region" description="Low complexity" evidence="1">
    <location>
        <begin position="26"/>
        <end position="35"/>
    </location>
</feature>
<name>A0A6A6FGD9_9PEZI</name>
<feature type="compositionally biased region" description="Polar residues" evidence="1">
    <location>
        <begin position="489"/>
        <end position="501"/>
    </location>
</feature>
<evidence type="ECO:0000313" key="2">
    <source>
        <dbReference type="EMBL" id="KAF2212529.1"/>
    </source>
</evidence>
<feature type="compositionally biased region" description="Basic residues" evidence="1">
    <location>
        <begin position="762"/>
        <end position="771"/>
    </location>
</feature>
<proteinExistence type="predicted"/>
<feature type="compositionally biased region" description="Basic and acidic residues" evidence="1">
    <location>
        <begin position="714"/>
        <end position="725"/>
    </location>
</feature>
<protein>
    <submittedName>
        <fullName evidence="2">Uncharacterized protein</fullName>
    </submittedName>
</protein>
<dbReference type="EMBL" id="ML992672">
    <property type="protein sequence ID" value="KAF2212529.1"/>
    <property type="molecule type" value="Genomic_DNA"/>
</dbReference>
<gene>
    <name evidence="2" type="ORF">CERZMDRAFT_97027</name>
</gene>
<accession>A0A6A6FGD9</accession>
<evidence type="ECO:0000256" key="1">
    <source>
        <dbReference type="SAM" id="MobiDB-lite"/>
    </source>
</evidence>
<feature type="region of interest" description="Disordered" evidence="1">
    <location>
        <begin position="615"/>
        <end position="804"/>
    </location>
</feature>
<organism evidence="2 3">
    <name type="scientific">Cercospora zeae-maydis SCOH1-5</name>
    <dbReference type="NCBI Taxonomy" id="717836"/>
    <lineage>
        <taxon>Eukaryota</taxon>
        <taxon>Fungi</taxon>
        <taxon>Dikarya</taxon>
        <taxon>Ascomycota</taxon>
        <taxon>Pezizomycotina</taxon>
        <taxon>Dothideomycetes</taxon>
        <taxon>Dothideomycetidae</taxon>
        <taxon>Mycosphaerellales</taxon>
        <taxon>Mycosphaerellaceae</taxon>
        <taxon>Cercospora</taxon>
    </lineage>
</organism>
<feature type="region of interest" description="Disordered" evidence="1">
    <location>
        <begin position="396"/>
        <end position="417"/>
    </location>
</feature>
<dbReference type="AlphaFoldDB" id="A0A6A6FGD9"/>
<evidence type="ECO:0000313" key="3">
    <source>
        <dbReference type="Proteomes" id="UP000799539"/>
    </source>
</evidence>
<feature type="region of interest" description="Disordered" evidence="1">
    <location>
        <begin position="484"/>
        <end position="515"/>
    </location>
</feature>
<feature type="compositionally biased region" description="Basic and acidic residues" evidence="1">
    <location>
        <begin position="646"/>
        <end position="662"/>
    </location>
</feature>
<feature type="compositionally biased region" description="Polar residues" evidence="1">
    <location>
        <begin position="223"/>
        <end position="241"/>
    </location>
</feature>
<feature type="compositionally biased region" description="Polar residues" evidence="1">
    <location>
        <begin position="399"/>
        <end position="413"/>
    </location>
</feature>
<feature type="region of interest" description="Disordered" evidence="1">
    <location>
        <begin position="308"/>
        <end position="354"/>
    </location>
</feature>
<feature type="compositionally biased region" description="Acidic residues" evidence="1">
    <location>
        <begin position="678"/>
        <end position="689"/>
    </location>
</feature>
<feature type="region of interest" description="Disordered" evidence="1">
    <location>
        <begin position="119"/>
        <end position="156"/>
    </location>
</feature>
<dbReference type="Proteomes" id="UP000799539">
    <property type="component" value="Unassembled WGS sequence"/>
</dbReference>
<keyword evidence="3" id="KW-1185">Reference proteome</keyword>
<feature type="region of interest" description="Disordered" evidence="1">
    <location>
        <begin position="1"/>
        <end position="38"/>
    </location>
</feature>
<feature type="compositionally biased region" description="Basic and acidic residues" evidence="1">
    <location>
        <begin position="734"/>
        <end position="751"/>
    </location>
</feature>
<feature type="region of interest" description="Disordered" evidence="1">
    <location>
        <begin position="169"/>
        <end position="188"/>
    </location>
</feature>
<feature type="compositionally biased region" description="Basic residues" evidence="1">
    <location>
        <begin position="262"/>
        <end position="271"/>
    </location>
</feature>
<sequence length="837" mass="91424">MKFTVHIMPPPRQRPPDSDDTPPPARTASTPPATAHVSPPVALEKFAIPIDPTSNFAAVWKEAEQRYRRLDKDGMARMYFSHMRDLDGGKIAMTDTIMSMYEKDTPASERQLFMYMDHSDRRSGTVPGSSQLPPQRHHKRPRADMNHPRQAPPKRHRVEEARLGATAGQLNAAGTASSSRGAGDEDAVEAGAKVVTHIPESPRTEIANTGRSSGIVEQERAGATQQTTPDPTQVSPLSSRSPVRDTSAKRTPKKNAFNLLGRQRHSSRKGSTKINWRPAEDKILKQGLLKNWKSKRISEALAAYGRSEGAVRARKQTILRQEPSLLRRSAQKRESTPRLGSSPPLATASSDLPSSPCTVAAVSATIVGPSVIAYVRLPDAPPRDGPPLAAQTVPVGEQVSGQTATPPTSNPSEVSVGKLRAPALRSTNASRLRKSRNHARLVRAGGKPGAAAVNANVNDTNSITYGAAEQVSVPIAPRRRPLESLASAGKSTAQAEATRSSLARDIETQDDDMHEVRAERAETSANDIPASQVKAEVTVPARKQGGAMQRRKDKARWREALSLAKGRRAEAEHIFMMNLNREAMLEAVTVEDNAEIERLKAQRRRLERELAVAKGVPPPKRRVPSTFARAIGHRSRPDDADEEVVREDGWSTDDGERGREMLEDFEDSDGYNESASASDDDNEFEDVDVDINVQGPRVIELTPTPPPSIVAVEGDDRPISKETNRNKRCTQGAESKHDPMKAPKFHDRKVSPADARATAARSKSKHRRTSRKVSIAASDVVSRGSASSERPKKPLGITTQRKLTRDQVVAAHLEECKRKEALWLNDDSDDDSNASSP</sequence>
<reference evidence="2" key="1">
    <citation type="journal article" date="2020" name="Stud. Mycol.">
        <title>101 Dothideomycetes genomes: a test case for predicting lifestyles and emergence of pathogens.</title>
        <authorList>
            <person name="Haridas S."/>
            <person name="Albert R."/>
            <person name="Binder M."/>
            <person name="Bloem J."/>
            <person name="Labutti K."/>
            <person name="Salamov A."/>
            <person name="Andreopoulos B."/>
            <person name="Baker S."/>
            <person name="Barry K."/>
            <person name="Bills G."/>
            <person name="Bluhm B."/>
            <person name="Cannon C."/>
            <person name="Castanera R."/>
            <person name="Culley D."/>
            <person name="Daum C."/>
            <person name="Ezra D."/>
            <person name="Gonzalez J."/>
            <person name="Henrissat B."/>
            <person name="Kuo A."/>
            <person name="Liang C."/>
            <person name="Lipzen A."/>
            <person name="Lutzoni F."/>
            <person name="Magnuson J."/>
            <person name="Mondo S."/>
            <person name="Nolan M."/>
            <person name="Ohm R."/>
            <person name="Pangilinan J."/>
            <person name="Park H.-J."/>
            <person name="Ramirez L."/>
            <person name="Alfaro M."/>
            <person name="Sun H."/>
            <person name="Tritt A."/>
            <person name="Yoshinaga Y."/>
            <person name="Zwiers L.-H."/>
            <person name="Turgeon B."/>
            <person name="Goodwin S."/>
            <person name="Spatafora J."/>
            <person name="Crous P."/>
            <person name="Grigoriev I."/>
        </authorList>
    </citation>
    <scope>NUCLEOTIDE SEQUENCE</scope>
    <source>
        <strain evidence="2">SCOH1-5</strain>
    </source>
</reference>
<feature type="compositionally biased region" description="Low complexity" evidence="1">
    <location>
        <begin position="172"/>
        <end position="181"/>
    </location>
</feature>